<dbReference type="STRING" id="64971.SAMN05421831_11013"/>
<proteinExistence type="inferred from homology"/>
<dbReference type="NCBIfam" id="NF009280">
    <property type="entry name" value="PRK12640.1"/>
    <property type="match status" value="1"/>
</dbReference>
<keyword evidence="10" id="KW-0282">Flagellum</keyword>
<dbReference type="Pfam" id="PF00460">
    <property type="entry name" value="Flg_bb_rod"/>
    <property type="match status" value="1"/>
</dbReference>
<accession>A0A1H6TCX4</accession>
<feature type="domain" description="Flagellar hook protein FlgE/F/G-like D1" evidence="9">
    <location>
        <begin position="81"/>
        <end position="145"/>
    </location>
</feature>
<organism evidence="10 11">
    <name type="scientific">Allopseudospirillum japonicum</name>
    <dbReference type="NCBI Taxonomy" id="64971"/>
    <lineage>
        <taxon>Bacteria</taxon>
        <taxon>Pseudomonadati</taxon>
        <taxon>Pseudomonadota</taxon>
        <taxon>Gammaproteobacteria</taxon>
        <taxon>Oceanospirillales</taxon>
        <taxon>Oceanospirillaceae</taxon>
        <taxon>Allopseudospirillum</taxon>
    </lineage>
</organism>
<keyword evidence="3 6" id="KW-0975">Bacterial flagellum</keyword>
<gene>
    <name evidence="10" type="ORF">SAMN05421831_11013</name>
</gene>
<dbReference type="RefSeq" id="WP_093310952.1">
    <property type="nucleotide sequence ID" value="NZ_FNYH01000010.1"/>
</dbReference>
<dbReference type="PANTHER" id="PTHR30435">
    <property type="entry name" value="FLAGELLAR PROTEIN"/>
    <property type="match status" value="1"/>
</dbReference>
<feature type="domain" description="Flagellar basal-body/hook protein C-terminal" evidence="8">
    <location>
        <begin position="200"/>
        <end position="242"/>
    </location>
</feature>
<dbReference type="GO" id="GO:0071978">
    <property type="term" value="P:bacterial-type flagellum-dependent swarming motility"/>
    <property type="evidence" value="ECO:0007669"/>
    <property type="project" value="TreeGrafter"/>
</dbReference>
<reference evidence="11" key="1">
    <citation type="submission" date="2016-10" db="EMBL/GenBank/DDBJ databases">
        <authorList>
            <person name="Varghese N."/>
            <person name="Submissions S."/>
        </authorList>
    </citation>
    <scope>NUCLEOTIDE SEQUENCE [LARGE SCALE GENOMIC DNA]</scope>
    <source>
        <strain evidence="11">DSM 7165</strain>
    </source>
</reference>
<keyword evidence="11" id="KW-1185">Reference proteome</keyword>
<protein>
    <recommendedName>
        <fullName evidence="5 6">Flagellar basal-body rod protein FlgF</fullName>
    </recommendedName>
</protein>
<dbReference type="AlphaFoldDB" id="A0A1H6TCX4"/>
<dbReference type="NCBIfam" id="TIGR03506">
    <property type="entry name" value="FlgEFG_subfam"/>
    <property type="match status" value="1"/>
</dbReference>
<sequence length="248" mass="26493">MDKGLYIAMSGAKQNMLAQAARANNLANVNTTGFKADYEQARAQPVFGEHFPTRAYAQTERPATDLRSGTLIETGRALDLAIKEQGWLAVEDNNGEEAYTRLGELAIDAEGILRTSTGRPVLGEGGPITVPPAEQLTIGMDGTISIRPLGAVGAELAVIDRIKLVNPEAEGQALDKGLDGLFRLRDGGQAALDPNVQVVSGFVEASNVSAADELINILSLQRQYEMQTKMMKTFEENAGASATIMRMG</sequence>
<feature type="domain" description="Flagellar basal body rod protein N-terminal" evidence="7">
    <location>
        <begin position="5"/>
        <end position="35"/>
    </location>
</feature>
<evidence type="ECO:0000259" key="9">
    <source>
        <dbReference type="Pfam" id="PF22692"/>
    </source>
</evidence>
<dbReference type="GO" id="GO:0030694">
    <property type="term" value="C:bacterial-type flagellum basal body, rod"/>
    <property type="evidence" value="ECO:0007669"/>
    <property type="project" value="UniProtKB-UniRule"/>
</dbReference>
<evidence type="ECO:0000259" key="8">
    <source>
        <dbReference type="Pfam" id="PF06429"/>
    </source>
</evidence>
<keyword evidence="10" id="KW-0966">Cell projection</keyword>
<dbReference type="PANTHER" id="PTHR30435:SF18">
    <property type="entry name" value="FLAGELLAR BASAL-BODY ROD PROTEIN FLGF"/>
    <property type="match status" value="1"/>
</dbReference>
<evidence type="ECO:0000256" key="1">
    <source>
        <dbReference type="ARBA" id="ARBA00004117"/>
    </source>
</evidence>
<evidence type="ECO:0000259" key="7">
    <source>
        <dbReference type="Pfam" id="PF00460"/>
    </source>
</evidence>
<comment type="subunit">
    <text evidence="4 6">The basal body constitutes a major portion of the flagellar organelle and consists of five rings (E,L,P,S, and M) mounted on a central rod. The rod consists of about 26 subunits of FlgG in the distal portion, and FlgB, FlgC and FlgF are thought to build up the proximal portion of the rod with about 6 subunits each.</text>
</comment>
<name>A0A1H6TCX4_9GAMM</name>
<dbReference type="InterPro" id="IPR001444">
    <property type="entry name" value="Flag_bb_rod_N"/>
</dbReference>
<dbReference type="InterPro" id="IPR020013">
    <property type="entry name" value="Flagellar_FlgE/F/G"/>
</dbReference>
<evidence type="ECO:0000256" key="3">
    <source>
        <dbReference type="ARBA" id="ARBA00023143"/>
    </source>
</evidence>
<dbReference type="SUPFAM" id="SSF117143">
    <property type="entry name" value="Flagellar hook protein flgE"/>
    <property type="match status" value="1"/>
</dbReference>
<dbReference type="InterPro" id="IPR053967">
    <property type="entry name" value="LlgE_F_G-like_D1"/>
</dbReference>
<dbReference type="InterPro" id="IPR037925">
    <property type="entry name" value="FlgE/F/G-like"/>
</dbReference>
<dbReference type="InterPro" id="IPR012836">
    <property type="entry name" value="FlgF"/>
</dbReference>
<dbReference type="EMBL" id="FNYH01000010">
    <property type="protein sequence ID" value="SEI77929.1"/>
    <property type="molecule type" value="Genomic_DNA"/>
</dbReference>
<dbReference type="Pfam" id="PF06429">
    <property type="entry name" value="Flg_bbr_C"/>
    <property type="match status" value="1"/>
</dbReference>
<dbReference type="InterPro" id="IPR010930">
    <property type="entry name" value="Flg_bb/hook_C_dom"/>
</dbReference>
<dbReference type="NCBIfam" id="TIGR02490">
    <property type="entry name" value="flgF"/>
    <property type="match status" value="1"/>
</dbReference>
<comment type="subcellular location">
    <subcellularLocation>
        <location evidence="1 6">Bacterial flagellum basal body</location>
    </subcellularLocation>
</comment>
<evidence type="ECO:0000313" key="10">
    <source>
        <dbReference type="EMBL" id="SEI77929.1"/>
    </source>
</evidence>
<dbReference type="OrthoDB" id="9804559at2"/>
<evidence type="ECO:0000256" key="2">
    <source>
        <dbReference type="ARBA" id="ARBA00009677"/>
    </source>
</evidence>
<evidence type="ECO:0000256" key="6">
    <source>
        <dbReference type="RuleBase" id="RU362116"/>
    </source>
</evidence>
<evidence type="ECO:0000256" key="4">
    <source>
        <dbReference type="ARBA" id="ARBA00038560"/>
    </source>
</evidence>
<evidence type="ECO:0000313" key="11">
    <source>
        <dbReference type="Proteomes" id="UP000242999"/>
    </source>
</evidence>
<dbReference type="Pfam" id="PF22692">
    <property type="entry name" value="LlgE_F_G_D1"/>
    <property type="match status" value="1"/>
</dbReference>
<evidence type="ECO:0000256" key="5">
    <source>
        <dbReference type="ARBA" id="ARBA00040228"/>
    </source>
</evidence>
<comment type="similarity">
    <text evidence="2 6">Belongs to the flagella basal body rod proteins family.</text>
</comment>
<dbReference type="Proteomes" id="UP000242999">
    <property type="component" value="Unassembled WGS sequence"/>
</dbReference>
<keyword evidence="10" id="KW-0969">Cilium</keyword>